<protein>
    <submittedName>
        <fullName evidence="2">Uncharacterized protein</fullName>
    </submittedName>
</protein>
<dbReference type="Proteomes" id="UP000276834">
    <property type="component" value="Unassembled WGS sequence"/>
</dbReference>
<feature type="region of interest" description="Disordered" evidence="1">
    <location>
        <begin position="1"/>
        <end position="23"/>
    </location>
</feature>
<evidence type="ECO:0000313" key="2">
    <source>
        <dbReference type="EMBL" id="RLW02510.1"/>
    </source>
</evidence>
<reference evidence="2 3" key="1">
    <citation type="journal article" date="2018" name="Proc. R. Soc. B">
        <title>A non-coding region near Follistatin controls head colour polymorphism in the Gouldian finch.</title>
        <authorList>
            <person name="Toomey M.B."/>
            <person name="Marques C.I."/>
            <person name="Andrade P."/>
            <person name="Araujo P.M."/>
            <person name="Sabatino S."/>
            <person name="Gazda M.A."/>
            <person name="Afonso S."/>
            <person name="Lopes R.J."/>
            <person name="Corbo J.C."/>
            <person name="Carneiro M."/>
        </authorList>
    </citation>
    <scope>NUCLEOTIDE SEQUENCE [LARGE SCALE GENOMIC DNA]</scope>
    <source>
        <strain evidence="2">Red01</strain>
        <tissue evidence="2">Muscle</tissue>
    </source>
</reference>
<comment type="caution">
    <text evidence="2">The sequence shown here is derived from an EMBL/GenBank/DDBJ whole genome shotgun (WGS) entry which is preliminary data.</text>
</comment>
<sequence length="110" mass="11035">MISASQDPVWGESGSGGFAADGTTLGNPLELPKNLLGAVPGGSSCLPCSTQSDIALSPGWGQCQPSVTADLLVLRGKRNHVEPLRGAGQGARGADGNFLKGKGEAGVFIC</sequence>
<dbReference type="AlphaFoldDB" id="A0A3L8SIL0"/>
<name>A0A3L8SIL0_CHLGU</name>
<keyword evidence="3" id="KW-1185">Reference proteome</keyword>
<evidence type="ECO:0000313" key="3">
    <source>
        <dbReference type="Proteomes" id="UP000276834"/>
    </source>
</evidence>
<organism evidence="2 3">
    <name type="scientific">Chloebia gouldiae</name>
    <name type="common">Gouldian finch</name>
    <name type="synonym">Erythrura gouldiae</name>
    <dbReference type="NCBI Taxonomy" id="44316"/>
    <lineage>
        <taxon>Eukaryota</taxon>
        <taxon>Metazoa</taxon>
        <taxon>Chordata</taxon>
        <taxon>Craniata</taxon>
        <taxon>Vertebrata</taxon>
        <taxon>Euteleostomi</taxon>
        <taxon>Archelosauria</taxon>
        <taxon>Archosauria</taxon>
        <taxon>Dinosauria</taxon>
        <taxon>Saurischia</taxon>
        <taxon>Theropoda</taxon>
        <taxon>Coelurosauria</taxon>
        <taxon>Aves</taxon>
        <taxon>Neognathae</taxon>
        <taxon>Neoaves</taxon>
        <taxon>Telluraves</taxon>
        <taxon>Australaves</taxon>
        <taxon>Passeriformes</taxon>
        <taxon>Passeroidea</taxon>
        <taxon>Passeridae</taxon>
        <taxon>Chloebia</taxon>
    </lineage>
</organism>
<accession>A0A3L8SIL0</accession>
<proteinExistence type="predicted"/>
<evidence type="ECO:0000256" key="1">
    <source>
        <dbReference type="SAM" id="MobiDB-lite"/>
    </source>
</evidence>
<gene>
    <name evidence="2" type="ORF">DV515_00007185</name>
</gene>
<dbReference type="EMBL" id="QUSF01000018">
    <property type="protein sequence ID" value="RLW02510.1"/>
    <property type="molecule type" value="Genomic_DNA"/>
</dbReference>